<name>A0ABN9WTG7_9DINO</name>
<dbReference type="PROSITE" id="PS50127">
    <property type="entry name" value="UBC_2"/>
    <property type="match status" value="1"/>
</dbReference>
<dbReference type="InterPro" id="IPR023313">
    <property type="entry name" value="UBQ-conjugating_AS"/>
</dbReference>
<comment type="similarity">
    <text evidence="4">Belongs to the ubiquitin-conjugating enzyme family.</text>
</comment>
<dbReference type="PROSITE" id="PS00183">
    <property type="entry name" value="UBC_1"/>
    <property type="match status" value="1"/>
</dbReference>
<dbReference type="InterPro" id="IPR016135">
    <property type="entry name" value="UBQ-conjugating_enzyme/RWD"/>
</dbReference>
<dbReference type="SMART" id="SM00212">
    <property type="entry name" value="UBCc"/>
    <property type="match status" value="1"/>
</dbReference>
<dbReference type="CDD" id="cd23804">
    <property type="entry name" value="UBCc_UBE2S"/>
    <property type="match status" value="1"/>
</dbReference>
<dbReference type="SUPFAM" id="SSF54495">
    <property type="entry name" value="UBC-like"/>
    <property type="match status" value="1"/>
</dbReference>
<dbReference type="Gene3D" id="3.10.110.10">
    <property type="entry name" value="Ubiquitin Conjugating Enzyme"/>
    <property type="match status" value="1"/>
</dbReference>
<keyword evidence="4" id="KW-0067">ATP-binding</keyword>
<gene>
    <name evidence="7" type="ORF">PCOR1329_LOCUS69223</name>
</gene>
<dbReference type="Pfam" id="PF00179">
    <property type="entry name" value="UQ_con"/>
    <property type="match status" value="1"/>
</dbReference>
<evidence type="ECO:0000259" key="6">
    <source>
        <dbReference type="PROSITE" id="PS50127"/>
    </source>
</evidence>
<sequence length="200" mass="22266">MHRANENIGPRVLHGVIRQTAALQEEKLEGVTVLTNSEDPLDIQALVEGPTETPYDGGIFRIKVCIGADFPQQPPKAIFLTKIFHPNINASTGDVCVNTLKRDWDPANWNIGHILQVIRCLLIVPFPESSLNEEAGRLFMESYSEYATHAAMMTRTWAMPRQPASTAPQRDEAGEPAEEGEARRPSRQAGAKQKKSLRRL</sequence>
<reference evidence="7" key="1">
    <citation type="submission" date="2023-10" db="EMBL/GenBank/DDBJ databases">
        <authorList>
            <person name="Chen Y."/>
            <person name="Shah S."/>
            <person name="Dougan E. K."/>
            <person name="Thang M."/>
            <person name="Chan C."/>
        </authorList>
    </citation>
    <scope>NUCLEOTIDE SEQUENCE [LARGE SCALE GENOMIC DNA]</scope>
</reference>
<keyword evidence="2 4" id="KW-0833">Ubl conjugation pathway</keyword>
<keyword evidence="1" id="KW-0808">Transferase</keyword>
<protein>
    <recommendedName>
        <fullName evidence="6">UBC core domain-containing protein</fullName>
    </recommendedName>
</protein>
<evidence type="ECO:0000313" key="8">
    <source>
        <dbReference type="Proteomes" id="UP001189429"/>
    </source>
</evidence>
<keyword evidence="4" id="KW-0547">Nucleotide-binding</keyword>
<evidence type="ECO:0000256" key="1">
    <source>
        <dbReference type="ARBA" id="ARBA00022679"/>
    </source>
</evidence>
<feature type="domain" description="UBC core" evidence="6">
    <location>
        <begin position="11"/>
        <end position="159"/>
    </location>
</feature>
<evidence type="ECO:0000313" key="7">
    <source>
        <dbReference type="EMBL" id="CAK0888424.1"/>
    </source>
</evidence>
<feature type="region of interest" description="Disordered" evidence="5">
    <location>
        <begin position="160"/>
        <end position="200"/>
    </location>
</feature>
<evidence type="ECO:0000256" key="4">
    <source>
        <dbReference type="RuleBase" id="RU362109"/>
    </source>
</evidence>
<comment type="caution">
    <text evidence="7">The sequence shown here is derived from an EMBL/GenBank/DDBJ whole genome shotgun (WGS) entry which is preliminary data.</text>
</comment>
<accession>A0ABN9WTG7</accession>
<dbReference type="EMBL" id="CAUYUJ010019071">
    <property type="protein sequence ID" value="CAK0888424.1"/>
    <property type="molecule type" value="Genomic_DNA"/>
</dbReference>
<evidence type="ECO:0000256" key="3">
    <source>
        <dbReference type="PROSITE-ProRule" id="PRU10133"/>
    </source>
</evidence>
<evidence type="ECO:0000256" key="5">
    <source>
        <dbReference type="SAM" id="MobiDB-lite"/>
    </source>
</evidence>
<organism evidence="7 8">
    <name type="scientific">Prorocentrum cordatum</name>
    <dbReference type="NCBI Taxonomy" id="2364126"/>
    <lineage>
        <taxon>Eukaryota</taxon>
        <taxon>Sar</taxon>
        <taxon>Alveolata</taxon>
        <taxon>Dinophyceae</taxon>
        <taxon>Prorocentrales</taxon>
        <taxon>Prorocentraceae</taxon>
        <taxon>Prorocentrum</taxon>
    </lineage>
</organism>
<proteinExistence type="inferred from homology"/>
<dbReference type="PANTHER" id="PTHR24068">
    <property type="entry name" value="UBIQUITIN-CONJUGATING ENZYME E2"/>
    <property type="match status" value="1"/>
</dbReference>
<feature type="active site" description="Glycyl thioester intermediate" evidence="3">
    <location>
        <position position="96"/>
    </location>
</feature>
<evidence type="ECO:0000256" key="2">
    <source>
        <dbReference type="ARBA" id="ARBA00022786"/>
    </source>
</evidence>
<dbReference type="InterPro" id="IPR000608">
    <property type="entry name" value="UBC"/>
</dbReference>
<keyword evidence="8" id="KW-1185">Reference proteome</keyword>
<dbReference type="Proteomes" id="UP001189429">
    <property type="component" value="Unassembled WGS sequence"/>
</dbReference>